<evidence type="ECO:0000313" key="2">
    <source>
        <dbReference type="Proteomes" id="UP000594638"/>
    </source>
</evidence>
<reference evidence="1 2" key="1">
    <citation type="submission" date="2019-12" db="EMBL/GenBank/DDBJ databases">
        <authorList>
            <person name="Alioto T."/>
            <person name="Alioto T."/>
            <person name="Gomez Garrido J."/>
        </authorList>
    </citation>
    <scope>NUCLEOTIDE SEQUENCE [LARGE SCALE GENOMIC DNA]</scope>
</reference>
<dbReference type="Gramene" id="OE9A019835T1">
    <property type="protein sequence ID" value="OE9A019835C1"/>
    <property type="gene ID" value="OE9A019835"/>
</dbReference>
<dbReference type="OrthoDB" id="408728at2759"/>
<dbReference type="AlphaFoldDB" id="A0A8S0VFG5"/>
<keyword evidence="2" id="KW-1185">Reference proteome</keyword>
<proteinExistence type="predicted"/>
<dbReference type="Proteomes" id="UP000594638">
    <property type="component" value="Unassembled WGS sequence"/>
</dbReference>
<protein>
    <submittedName>
        <fullName evidence="1">Uncharacterized protein</fullName>
    </submittedName>
</protein>
<gene>
    <name evidence="1" type="ORF">OLEA9_A019835</name>
</gene>
<organism evidence="1 2">
    <name type="scientific">Olea europaea subsp. europaea</name>
    <dbReference type="NCBI Taxonomy" id="158383"/>
    <lineage>
        <taxon>Eukaryota</taxon>
        <taxon>Viridiplantae</taxon>
        <taxon>Streptophyta</taxon>
        <taxon>Embryophyta</taxon>
        <taxon>Tracheophyta</taxon>
        <taxon>Spermatophyta</taxon>
        <taxon>Magnoliopsida</taxon>
        <taxon>eudicotyledons</taxon>
        <taxon>Gunneridae</taxon>
        <taxon>Pentapetalae</taxon>
        <taxon>asterids</taxon>
        <taxon>lamiids</taxon>
        <taxon>Lamiales</taxon>
        <taxon>Oleaceae</taxon>
        <taxon>Oleeae</taxon>
        <taxon>Olea</taxon>
    </lineage>
</organism>
<dbReference type="EMBL" id="CACTIH010009325">
    <property type="protein sequence ID" value="CAA3029685.1"/>
    <property type="molecule type" value="Genomic_DNA"/>
</dbReference>
<name>A0A8S0VFG5_OLEEU</name>
<sequence length="124" mass="14013">MPSYDAIQSMFSNAGLGSFFVIKNLDAKKVFIVKESNEEGMWNKLNEVSTFSERVKELMQQANGSRHMDYGWKIHANSYFSKSLRNSKKRGVAFLKGAANSMSGLIVDKEREQLSLGAQRVNKK</sequence>
<accession>A0A8S0VFG5</accession>
<evidence type="ECO:0000313" key="1">
    <source>
        <dbReference type="EMBL" id="CAA3029685.1"/>
    </source>
</evidence>
<comment type="caution">
    <text evidence="1">The sequence shown here is derived from an EMBL/GenBank/DDBJ whole genome shotgun (WGS) entry which is preliminary data.</text>
</comment>